<name>A0A1S2PS80_9ACTN</name>
<dbReference type="Proteomes" id="UP000179642">
    <property type="component" value="Unassembled WGS sequence"/>
</dbReference>
<comment type="caution">
    <text evidence="1">The sequence shown here is derived from an EMBL/GenBank/DDBJ whole genome shotgun (WGS) entry which is preliminary data.</text>
</comment>
<keyword evidence="2" id="KW-1185">Reference proteome</keyword>
<dbReference type="EMBL" id="MLYO01000062">
    <property type="protein sequence ID" value="OIJ96350.1"/>
    <property type="molecule type" value="Genomic_DNA"/>
</dbReference>
<evidence type="ECO:0000313" key="2">
    <source>
        <dbReference type="Proteomes" id="UP000179642"/>
    </source>
</evidence>
<proteinExistence type="predicted"/>
<evidence type="ECO:0000313" key="1">
    <source>
        <dbReference type="EMBL" id="OIJ96350.1"/>
    </source>
</evidence>
<dbReference type="AlphaFoldDB" id="A0A1S2PS80"/>
<organism evidence="1 2">
    <name type="scientific">Streptomyces monashensis</name>
    <dbReference type="NCBI Taxonomy" id="1678012"/>
    <lineage>
        <taxon>Bacteria</taxon>
        <taxon>Bacillati</taxon>
        <taxon>Actinomycetota</taxon>
        <taxon>Actinomycetes</taxon>
        <taxon>Kitasatosporales</taxon>
        <taxon>Streptomycetaceae</taxon>
        <taxon>Streptomyces</taxon>
    </lineage>
</organism>
<reference evidence="1 2" key="1">
    <citation type="submission" date="2016-10" db="EMBL/GenBank/DDBJ databases">
        <title>Genome sequence of Streptomyces sp. MUSC 1.</title>
        <authorList>
            <person name="Lee L.-H."/>
            <person name="Ser H.-L."/>
            <person name="Law J.W.-F."/>
        </authorList>
    </citation>
    <scope>NUCLEOTIDE SEQUENCE [LARGE SCALE GENOMIC DNA]</scope>
    <source>
        <strain evidence="1 2">MUSC 1</strain>
    </source>
</reference>
<accession>A0A1S2PS80</accession>
<gene>
    <name evidence="1" type="ORF">BIV23_32915</name>
</gene>
<sequence length="73" mass="7616">MPVLEWGEARGVLVLDVVALGTELGDGDIQVAGAPQDDGVEDQAEGGELVLSERAQPTARQGYARVESLKAIV</sequence>
<protein>
    <submittedName>
        <fullName evidence="1">Uncharacterized protein</fullName>
    </submittedName>
</protein>